<feature type="compositionally biased region" description="Pro residues" evidence="2">
    <location>
        <begin position="33"/>
        <end position="43"/>
    </location>
</feature>
<sequence>MSFFNRNRAPTRSKRSPTPTGTLGRKDSTGSEPPSPGASPGPKPLYLSRPFADAALVKGNFKTIVMQPKYVDVNEWVAVNIYDFYTNLNEFYGVLTECCTQQTCPTMSAGPTLNYTWMQDRKKVSLSAPTYIDSVMSTIQNLLDDENVFPTKTSQAFNKDTFPSTVREVYIQLLRVFAHLYHAHYPQILHLRAEPHFNSMFAHFLAFGTQYHLFEERDIRGEPNAPVGVGLLWERWKSSNILEG</sequence>
<dbReference type="AlphaFoldDB" id="A0AAD7NFV3"/>
<keyword evidence="4" id="KW-1185">Reference proteome</keyword>
<evidence type="ECO:0000313" key="3">
    <source>
        <dbReference type="EMBL" id="KAJ7758130.1"/>
    </source>
</evidence>
<organism evidence="3 4">
    <name type="scientific">Mycena maculata</name>
    <dbReference type="NCBI Taxonomy" id="230809"/>
    <lineage>
        <taxon>Eukaryota</taxon>
        <taxon>Fungi</taxon>
        <taxon>Dikarya</taxon>
        <taxon>Basidiomycota</taxon>
        <taxon>Agaricomycotina</taxon>
        <taxon>Agaricomycetes</taxon>
        <taxon>Agaricomycetidae</taxon>
        <taxon>Agaricales</taxon>
        <taxon>Marasmiineae</taxon>
        <taxon>Mycenaceae</taxon>
        <taxon>Mycena</taxon>
    </lineage>
</organism>
<reference evidence="3" key="1">
    <citation type="submission" date="2023-03" db="EMBL/GenBank/DDBJ databases">
        <title>Massive genome expansion in bonnet fungi (Mycena s.s.) driven by repeated elements and novel gene families across ecological guilds.</title>
        <authorList>
            <consortium name="Lawrence Berkeley National Laboratory"/>
            <person name="Harder C.B."/>
            <person name="Miyauchi S."/>
            <person name="Viragh M."/>
            <person name="Kuo A."/>
            <person name="Thoen E."/>
            <person name="Andreopoulos B."/>
            <person name="Lu D."/>
            <person name="Skrede I."/>
            <person name="Drula E."/>
            <person name="Henrissat B."/>
            <person name="Morin E."/>
            <person name="Kohler A."/>
            <person name="Barry K."/>
            <person name="LaButti K."/>
            <person name="Morin E."/>
            <person name="Salamov A."/>
            <person name="Lipzen A."/>
            <person name="Mereny Z."/>
            <person name="Hegedus B."/>
            <person name="Baldrian P."/>
            <person name="Stursova M."/>
            <person name="Weitz H."/>
            <person name="Taylor A."/>
            <person name="Grigoriev I.V."/>
            <person name="Nagy L.G."/>
            <person name="Martin F."/>
            <person name="Kauserud H."/>
        </authorList>
    </citation>
    <scope>NUCLEOTIDE SEQUENCE</scope>
    <source>
        <strain evidence="3">CBHHK188m</strain>
    </source>
</reference>
<name>A0AAD7NFV3_9AGAR</name>
<dbReference type="Proteomes" id="UP001215280">
    <property type="component" value="Unassembled WGS sequence"/>
</dbReference>
<feature type="region of interest" description="Disordered" evidence="2">
    <location>
        <begin position="1"/>
        <end position="44"/>
    </location>
</feature>
<feature type="binding site" evidence="1">
    <location>
        <position position="184"/>
    </location>
    <ligand>
        <name>Zn(2+)</name>
        <dbReference type="ChEBI" id="CHEBI:29105"/>
    </ligand>
</feature>
<dbReference type="Pfam" id="PF03637">
    <property type="entry name" value="Mob1_phocein"/>
    <property type="match status" value="1"/>
</dbReference>
<dbReference type="Gene3D" id="1.20.140.30">
    <property type="entry name" value="MOB kinase activator"/>
    <property type="match status" value="1"/>
</dbReference>
<evidence type="ECO:0000313" key="4">
    <source>
        <dbReference type="Proteomes" id="UP001215280"/>
    </source>
</evidence>
<dbReference type="InterPro" id="IPR005301">
    <property type="entry name" value="MOB_kinase_act_fam"/>
</dbReference>
<dbReference type="PANTHER" id="PTHR22599">
    <property type="entry name" value="MPS ONE BINDER KINASE ACTIVATOR-LIKE MOB"/>
    <property type="match status" value="1"/>
</dbReference>
<dbReference type="InterPro" id="IPR036703">
    <property type="entry name" value="MOB_kinase_act_sf"/>
</dbReference>
<feature type="binding site" evidence="1">
    <location>
        <position position="99"/>
    </location>
    <ligand>
        <name>Zn(2+)</name>
        <dbReference type="ChEBI" id="CHEBI:29105"/>
    </ligand>
</feature>
<comment type="caution">
    <text evidence="3">The sequence shown here is derived from an EMBL/GenBank/DDBJ whole genome shotgun (WGS) entry which is preliminary data.</text>
</comment>
<gene>
    <name evidence="3" type="ORF">DFH07DRAFT_456040</name>
</gene>
<feature type="binding site" evidence="1">
    <location>
        <position position="179"/>
    </location>
    <ligand>
        <name>Zn(2+)</name>
        <dbReference type="ChEBI" id="CHEBI:29105"/>
    </ligand>
</feature>
<dbReference type="SMART" id="SM01388">
    <property type="entry name" value="Mob1_phocein"/>
    <property type="match status" value="1"/>
</dbReference>
<dbReference type="SUPFAM" id="SSF101152">
    <property type="entry name" value="Mob1/phocein"/>
    <property type="match status" value="1"/>
</dbReference>
<keyword evidence="1" id="KW-0862">Zinc</keyword>
<proteinExistence type="predicted"/>
<accession>A0AAD7NFV3</accession>
<keyword evidence="1" id="KW-0479">Metal-binding</keyword>
<evidence type="ECO:0000256" key="2">
    <source>
        <dbReference type="SAM" id="MobiDB-lite"/>
    </source>
</evidence>
<feature type="binding site" evidence="1">
    <location>
        <position position="104"/>
    </location>
    <ligand>
        <name>Zn(2+)</name>
        <dbReference type="ChEBI" id="CHEBI:29105"/>
    </ligand>
</feature>
<protein>
    <submittedName>
        <fullName evidence="3">Mob1/phocein</fullName>
    </submittedName>
</protein>
<evidence type="ECO:0000256" key="1">
    <source>
        <dbReference type="PIRSR" id="PIRSR605301-1"/>
    </source>
</evidence>
<dbReference type="EMBL" id="JARJLG010000056">
    <property type="protein sequence ID" value="KAJ7758130.1"/>
    <property type="molecule type" value="Genomic_DNA"/>
</dbReference>